<dbReference type="EMBL" id="LSYV01000044">
    <property type="protein sequence ID" value="KXZ46425.1"/>
    <property type="molecule type" value="Genomic_DNA"/>
</dbReference>
<feature type="domain" description="RING-type" evidence="3">
    <location>
        <begin position="78"/>
        <end position="133"/>
    </location>
</feature>
<evidence type="ECO:0000256" key="1">
    <source>
        <dbReference type="PROSITE-ProRule" id="PRU00175"/>
    </source>
</evidence>
<dbReference type="GO" id="GO:0008270">
    <property type="term" value="F:zinc ion binding"/>
    <property type="evidence" value="ECO:0007669"/>
    <property type="project" value="UniProtKB-KW"/>
</dbReference>
<evidence type="ECO:0000313" key="4">
    <source>
        <dbReference type="EMBL" id="KXZ46425.1"/>
    </source>
</evidence>
<feature type="region of interest" description="Disordered" evidence="2">
    <location>
        <begin position="194"/>
        <end position="240"/>
    </location>
</feature>
<sequence>MQSFGIKARPGSGLQAIDTDCERGLALAAHLRDYPALARCAVALAEVHIGGRDLVAAGAVFDGCVAVCAAIPDAVLRCALLTQLLPMSMEVLNMQRACIVLSCGHAFHRDCCDAWMGSSMLASGSFQPECPQCGSLDPMLKPTPAALQELQHRRNVRLADCESVSGCASSSKAIDNSDVSSGDGSACTCCSSRSSECDYDGDDEDGDSDEGSENGGEEACRPGDTSRERLSRIAKGGFGI</sequence>
<evidence type="ECO:0000256" key="2">
    <source>
        <dbReference type="SAM" id="MobiDB-lite"/>
    </source>
</evidence>
<organism evidence="4 5">
    <name type="scientific">Gonium pectorale</name>
    <name type="common">Green alga</name>
    <dbReference type="NCBI Taxonomy" id="33097"/>
    <lineage>
        <taxon>Eukaryota</taxon>
        <taxon>Viridiplantae</taxon>
        <taxon>Chlorophyta</taxon>
        <taxon>core chlorophytes</taxon>
        <taxon>Chlorophyceae</taxon>
        <taxon>CS clade</taxon>
        <taxon>Chlamydomonadales</taxon>
        <taxon>Volvocaceae</taxon>
        <taxon>Gonium</taxon>
    </lineage>
</organism>
<feature type="compositionally biased region" description="Basic and acidic residues" evidence="2">
    <location>
        <begin position="218"/>
        <end position="231"/>
    </location>
</feature>
<protein>
    <recommendedName>
        <fullName evidence="3">RING-type domain-containing protein</fullName>
    </recommendedName>
</protein>
<dbReference type="Proteomes" id="UP000075714">
    <property type="component" value="Unassembled WGS sequence"/>
</dbReference>
<gene>
    <name evidence="4" type="ORF">GPECTOR_43g861</name>
</gene>
<proteinExistence type="predicted"/>
<keyword evidence="1" id="KW-0862">Zinc</keyword>
<keyword evidence="1" id="KW-0863">Zinc-finger</keyword>
<keyword evidence="1" id="KW-0479">Metal-binding</keyword>
<dbReference type="PROSITE" id="PS50089">
    <property type="entry name" value="ZF_RING_2"/>
    <property type="match status" value="1"/>
</dbReference>
<evidence type="ECO:0000313" key="5">
    <source>
        <dbReference type="Proteomes" id="UP000075714"/>
    </source>
</evidence>
<dbReference type="InterPro" id="IPR013083">
    <property type="entry name" value="Znf_RING/FYVE/PHD"/>
</dbReference>
<name>A0A150GA32_GONPE</name>
<dbReference type="OrthoDB" id="9984778at2759"/>
<dbReference type="AlphaFoldDB" id="A0A150GA32"/>
<evidence type="ECO:0000259" key="3">
    <source>
        <dbReference type="PROSITE" id="PS50089"/>
    </source>
</evidence>
<keyword evidence="5" id="KW-1185">Reference proteome</keyword>
<feature type="compositionally biased region" description="Acidic residues" evidence="2">
    <location>
        <begin position="197"/>
        <end position="216"/>
    </location>
</feature>
<reference evidence="5" key="1">
    <citation type="journal article" date="2016" name="Nat. Commun.">
        <title>The Gonium pectorale genome demonstrates co-option of cell cycle regulation during the evolution of multicellularity.</title>
        <authorList>
            <person name="Hanschen E.R."/>
            <person name="Marriage T.N."/>
            <person name="Ferris P.J."/>
            <person name="Hamaji T."/>
            <person name="Toyoda A."/>
            <person name="Fujiyama A."/>
            <person name="Neme R."/>
            <person name="Noguchi H."/>
            <person name="Minakuchi Y."/>
            <person name="Suzuki M."/>
            <person name="Kawai-Toyooka H."/>
            <person name="Smith D.R."/>
            <person name="Sparks H."/>
            <person name="Anderson J."/>
            <person name="Bakaric R."/>
            <person name="Luria V."/>
            <person name="Karger A."/>
            <person name="Kirschner M.W."/>
            <person name="Durand P.M."/>
            <person name="Michod R.E."/>
            <person name="Nozaki H."/>
            <person name="Olson B.J."/>
        </authorList>
    </citation>
    <scope>NUCLEOTIDE SEQUENCE [LARGE SCALE GENOMIC DNA]</scope>
    <source>
        <strain evidence="5">NIES-2863</strain>
    </source>
</reference>
<accession>A0A150GA32</accession>
<dbReference type="InterPro" id="IPR001841">
    <property type="entry name" value="Znf_RING"/>
</dbReference>
<dbReference type="SUPFAM" id="SSF57850">
    <property type="entry name" value="RING/U-box"/>
    <property type="match status" value="1"/>
</dbReference>
<dbReference type="Gene3D" id="3.30.40.10">
    <property type="entry name" value="Zinc/RING finger domain, C3HC4 (zinc finger)"/>
    <property type="match status" value="1"/>
</dbReference>
<comment type="caution">
    <text evidence="4">The sequence shown here is derived from an EMBL/GenBank/DDBJ whole genome shotgun (WGS) entry which is preliminary data.</text>
</comment>